<evidence type="ECO:0000256" key="2">
    <source>
        <dbReference type="ARBA" id="ARBA00009085"/>
    </source>
</evidence>
<protein>
    <recommendedName>
        <fullName evidence="3">ubiquitinyl hydrolase 1</fullName>
        <ecNumber evidence="3">3.4.19.12</ecNumber>
    </recommendedName>
</protein>
<feature type="region of interest" description="Disordered" evidence="6">
    <location>
        <begin position="475"/>
        <end position="529"/>
    </location>
</feature>
<evidence type="ECO:0000256" key="4">
    <source>
        <dbReference type="ARBA" id="ARBA00022670"/>
    </source>
</evidence>
<dbReference type="GO" id="GO:0005634">
    <property type="term" value="C:nucleus"/>
    <property type="evidence" value="ECO:0007669"/>
    <property type="project" value="TreeGrafter"/>
</dbReference>
<comment type="similarity">
    <text evidence="2">Belongs to the peptidase C19 family.</text>
</comment>
<name>A0AAF0FBL5_9BASI</name>
<feature type="region of interest" description="Disordered" evidence="6">
    <location>
        <begin position="11"/>
        <end position="102"/>
    </location>
</feature>
<dbReference type="InterPro" id="IPR018200">
    <property type="entry name" value="USP_CS"/>
</dbReference>
<gene>
    <name evidence="8" type="ORF">MPSI1_002609</name>
</gene>
<dbReference type="AlphaFoldDB" id="A0AAF0FBL5"/>
<dbReference type="GO" id="GO:0004843">
    <property type="term" value="F:cysteine-type deubiquitinase activity"/>
    <property type="evidence" value="ECO:0007669"/>
    <property type="project" value="UniProtKB-EC"/>
</dbReference>
<evidence type="ECO:0000313" key="8">
    <source>
        <dbReference type="EMBL" id="WFD43944.1"/>
    </source>
</evidence>
<feature type="compositionally biased region" description="Low complexity" evidence="6">
    <location>
        <begin position="639"/>
        <end position="648"/>
    </location>
</feature>
<dbReference type="Gene3D" id="3.90.70.10">
    <property type="entry name" value="Cysteine proteinases"/>
    <property type="match status" value="1"/>
</dbReference>
<dbReference type="InterPro" id="IPR001394">
    <property type="entry name" value="Peptidase_C19_UCH"/>
</dbReference>
<dbReference type="InterPro" id="IPR038765">
    <property type="entry name" value="Papain-like_cys_pep_sf"/>
</dbReference>
<dbReference type="GO" id="GO:0006508">
    <property type="term" value="P:proteolysis"/>
    <property type="evidence" value="ECO:0007669"/>
    <property type="project" value="UniProtKB-KW"/>
</dbReference>
<dbReference type="PANTHER" id="PTHR24006:SF733">
    <property type="entry name" value="RE52890P"/>
    <property type="match status" value="1"/>
</dbReference>
<feature type="region of interest" description="Disordered" evidence="6">
    <location>
        <begin position="634"/>
        <end position="657"/>
    </location>
</feature>
<dbReference type="EC" id="3.4.19.12" evidence="3"/>
<dbReference type="InterPro" id="IPR050164">
    <property type="entry name" value="Peptidase_C19"/>
</dbReference>
<evidence type="ECO:0000256" key="3">
    <source>
        <dbReference type="ARBA" id="ARBA00012759"/>
    </source>
</evidence>
<dbReference type="EMBL" id="CP118377">
    <property type="protein sequence ID" value="WFD43944.1"/>
    <property type="molecule type" value="Genomic_DNA"/>
</dbReference>
<dbReference type="PANTHER" id="PTHR24006">
    <property type="entry name" value="UBIQUITIN CARBOXYL-TERMINAL HYDROLASE"/>
    <property type="match status" value="1"/>
</dbReference>
<feature type="compositionally biased region" description="Low complexity" evidence="6">
    <location>
        <begin position="507"/>
        <end position="524"/>
    </location>
</feature>
<feature type="compositionally biased region" description="Polar residues" evidence="6">
    <location>
        <begin position="50"/>
        <end position="75"/>
    </location>
</feature>
<keyword evidence="9" id="KW-1185">Reference proteome</keyword>
<sequence length="738" mass="79412">MASFSWKGIFGINGSDSSSATSSRNNSVRKGKKAGGGRAGSNGNHAPMQGNLQSLSPEARQAQSYSSLGTSSVSAESPLRTDVGMSPPGAHELYSPSRSTRSTLSSNLSYSVNALAADQDAKQLSTGSTDDIETNLAIMGIENMADNPSKSDASGNPVIYTKTVDTEAIKSFLETLMRKSDLFDTSMHHDAHEFLNFTLNQIGEDLIAMQNKQQDRSISDTNEQKGPSHHTYVSYRDEEFLDLSINVSPYTSVSSCLRQFSESEMLHGKNKFFCDACASLQEAEKRMKIRHAPNILALHLKRFKWEPRVQNYVKHACRVVFPLDLRLFNMSDKADNPDRRYDLFAVVIHVGAGANQGHYISIIKIGKRWALFDDDCVTYIPESDIAKYYGDSPETGSAYVLFYQATDPDEGATQIVPPSEPITLQKPNAVPTRVLSSPRPTPTVDMVNKAPSAMHAMPGMPIPIAVPRQTVNDVINSPSNSQFAPASMTSTNSTSSALSPGPTPAVPLSSTMLSTSSTDTDPSTNVGTSPVPAYLAPWLGSQPSHSTFNAPIKSPELGSATPQPSSIPYLNVANSQTTSAYPSSSVSMANPSIFRSDSGVNGEAVARLAPREGALATSHVSSVSPALNVPIATSFHSDSPSSQQPTTQYTLGAPTNLKPSAMQAPGQDLVEQVISTTTAMNLESTFTPTNLASETPSIPRSQTTANIHGKTTGFDLNEEKYELPAKKSWLNRTLRTKR</sequence>
<dbReference type="GO" id="GO:0016579">
    <property type="term" value="P:protein deubiquitination"/>
    <property type="evidence" value="ECO:0007669"/>
    <property type="project" value="InterPro"/>
</dbReference>
<dbReference type="PROSITE" id="PS00973">
    <property type="entry name" value="USP_2"/>
    <property type="match status" value="1"/>
</dbReference>
<evidence type="ECO:0000259" key="7">
    <source>
        <dbReference type="PROSITE" id="PS50235"/>
    </source>
</evidence>
<evidence type="ECO:0000313" key="9">
    <source>
        <dbReference type="Proteomes" id="UP001214628"/>
    </source>
</evidence>
<reference evidence="8" key="1">
    <citation type="submission" date="2023-02" db="EMBL/GenBank/DDBJ databases">
        <title>Mating type loci evolution in Malassezia.</title>
        <authorList>
            <person name="Coelho M.A."/>
        </authorList>
    </citation>
    <scope>NUCLEOTIDE SEQUENCE</scope>
    <source>
        <strain evidence="8">CBS 14136</strain>
    </source>
</reference>
<dbReference type="PROSITE" id="PS50235">
    <property type="entry name" value="USP_3"/>
    <property type="match status" value="1"/>
</dbReference>
<feature type="compositionally biased region" description="Low complexity" evidence="6">
    <location>
        <begin position="13"/>
        <end position="26"/>
    </location>
</feature>
<proteinExistence type="inferred from homology"/>
<dbReference type="Proteomes" id="UP001214628">
    <property type="component" value="Chromosome 3"/>
</dbReference>
<dbReference type="InterPro" id="IPR028889">
    <property type="entry name" value="USP"/>
</dbReference>
<evidence type="ECO:0000256" key="5">
    <source>
        <dbReference type="ARBA" id="ARBA00022801"/>
    </source>
</evidence>
<dbReference type="GO" id="GO:0005829">
    <property type="term" value="C:cytosol"/>
    <property type="evidence" value="ECO:0007669"/>
    <property type="project" value="TreeGrafter"/>
</dbReference>
<feature type="compositionally biased region" description="Low complexity" evidence="6">
    <location>
        <begin position="484"/>
        <end position="499"/>
    </location>
</feature>
<keyword evidence="5 8" id="KW-0378">Hydrolase</keyword>
<comment type="catalytic activity">
    <reaction evidence="1">
        <text>Thiol-dependent hydrolysis of ester, thioester, amide, peptide and isopeptide bonds formed by the C-terminal Gly of ubiquitin (a 76-residue protein attached to proteins as an intracellular targeting signal).</text>
        <dbReference type="EC" id="3.4.19.12"/>
    </reaction>
</comment>
<dbReference type="SUPFAM" id="SSF54001">
    <property type="entry name" value="Cysteine proteinases"/>
    <property type="match status" value="1"/>
</dbReference>
<dbReference type="Pfam" id="PF00443">
    <property type="entry name" value="UCH"/>
    <property type="match status" value="1"/>
</dbReference>
<evidence type="ECO:0000256" key="6">
    <source>
        <dbReference type="SAM" id="MobiDB-lite"/>
    </source>
</evidence>
<accession>A0AAF0FBL5</accession>
<feature type="domain" description="USP" evidence="7">
    <location>
        <begin position="126"/>
        <end position="406"/>
    </location>
</feature>
<keyword evidence="4" id="KW-0645">Protease</keyword>
<organism evidence="8 9">
    <name type="scientific">Malassezia psittaci</name>
    <dbReference type="NCBI Taxonomy" id="1821823"/>
    <lineage>
        <taxon>Eukaryota</taxon>
        <taxon>Fungi</taxon>
        <taxon>Dikarya</taxon>
        <taxon>Basidiomycota</taxon>
        <taxon>Ustilaginomycotina</taxon>
        <taxon>Malasseziomycetes</taxon>
        <taxon>Malasseziales</taxon>
        <taxon>Malasseziaceae</taxon>
        <taxon>Malassezia</taxon>
    </lineage>
</organism>
<evidence type="ECO:0000256" key="1">
    <source>
        <dbReference type="ARBA" id="ARBA00000707"/>
    </source>
</evidence>